<evidence type="ECO:0000313" key="2">
    <source>
        <dbReference type="Proteomes" id="UP000187455"/>
    </source>
</evidence>
<dbReference type="EMBL" id="LSSL01005539">
    <property type="protein sequence ID" value="OLY78772.1"/>
    <property type="molecule type" value="Genomic_DNA"/>
</dbReference>
<proteinExistence type="predicted"/>
<gene>
    <name evidence="1" type="ORF">AYI68_g7172</name>
</gene>
<keyword evidence="2" id="KW-1185">Reference proteome</keyword>
<reference evidence="1 2" key="1">
    <citation type="journal article" date="2016" name="Mol. Biol. Evol.">
        <title>Genome-Wide Survey of Gut Fungi (Harpellales) Reveals the First Horizontally Transferred Ubiquitin Gene from a Mosquito Host.</title>
        <authorList>
            <person name="Wang Y."/>
            <person name="White M.M."/>
            <person name="Kvist S."/>
            <person name="Moncalvo J.M."/>
        </authorList>
    </citation>
    <scope>NUCLEOTIDE SEQUENCE [LARGE SCALE GENOMIC DNA]</scope>
    <source>
        <strain evidence="1 2">ALG-7-W6</strain>
    </source>
</reference>
<protein>
    <submittedName>
        <fullName evidence="1">Uncharacterized protein</fullName>
    </submittedName>
</protein>
<dbReference type="Proteomes" id="UP000187455">
    <property type="component" value="Unassembled WGS sequence"/>
</dbReference>
<sequence>MGMFMCSYELVVSGSYSYKFSPEVDAWRDWWKIEMVILVNLGKEPVMEDLVASLLGLSLSSDPKPPLRFSHIIPTLEAVQTLNEVSSGSKGQSLDRLSKGAIYSLSFLLSKKRGEEARQKVLTKNKDIFKPSVTLADKRAYNLFNQD</sequence>
<dbReference type="AlphaFoldDB" id="A0A1R0GPE5"/>
<comment type="caution">
    <text evidence="1">The sequence shown here is derived from an EMBL/GenBank/DDBJ whole genome shotgun (WGS) entry which is preliminary data.</text>
</comment>
<organism evidence="1 2">
    <name type="scientific">Smittium mucronatum</name>
    <dbReference type="NCBI Taxonomy" id="133383"/>
    <lineage>
        <taxon>Eukaryota</taxon>
        <taxon>Fungi</taxon>
        <taxon>Fungi incertae sedis</taxon>
        <taxon>Zoopagomycota</taxon>
        <taxon>Kickxellomycotina</taxon>
        <taxon>Harpellomycetes</taxon>
        <taxon>Harpellales</taxon>
        <taxon>Legeriomycetaceae</taxon>
        <taxon>Smittium</taxon>
    </lineage>
</organism>
<name>A0A1R0GPE5_9FUNG</name>
<accession>A0A1R0GPE5</accession>
<evidence type="ECO:0000313" key="1">
    <source>
        <dbReference type="EMBL" id="OLY78772.1"/>
    </source>
</evidence>